<dbReference type="SUPFAM" id="SSF46689">
    <property type="entry name" value="Homeodomain-like"/>
    <property type="match status" value="1"/>
</dbReference>
<dbReference type="InterPro" id="IPR047640">
    <property type="entry name" value="RpiR-like"/>
</dbReference>
<dbReference type="GO" id="GO:0003677">
    <property type="term" value="F:DNA binding"/>
    <property type="evidence" value="ECO:0007669"/>
    <property type="project" value="InterPro"/>
</dbReference>
<dbReference type="InterPro" id="IPR000281">
    <property type="entry name" value="HTH_RpiR"/>
</dbReference>
<dbReference type="KEGG" id="esx:ESOMN_v1c01570"/>
<evidence type="ECO:0000259" key="1">
    <source>
        <dbReference type="PROSITE" id="PS51071"/>
    </source>
</evidence>
<reference evidence="2 3" key="1">
    <citation type="submission" date="2017-11" db="EMBL/GenBank/DDBJ databases">
        <title>Genome sequence of Entomoplasma somnilux PYAN-1 (ATCC 49194).</title>
        <authorList>
            <person name="Lo W.-S."/>
            <person name="Gasparich G.E."/>
            <person name="Kuo C.-H."/>
        </authorList>
    </citation>
    <scope>NUCLEOTIDE SEQUENCE [LARGE SCALE GENOMIC DNA]</scope>
    <source>
        <strain evidence="2 3">PYAN-1</strain>
    </source>
</reference>
<sequence>MKNNFNKLIEVANSLENSSYKIIAETILKNFKKGCFLSQQKLSEEAHVSAPLITIFCQKIGYSGYREFLIYLKLDYEKYFSRNNINLNMQKKKYSLNIDYMREIYDNFFKDIILSSNFFEKFIKNLNKLQNLIIYNSHQTNKVGDFIMNLLNGKGFKSVKNFNPSENDINSWQNYCHANAIYLFFLLGHDTNEIMDAIQNNENREKIFIITSNGQKEKVQDFPNVFVISSHIAYNDFFYRTILLQTMFLIVCESLKIEKI</sequence>
<proteinExistence type="predicted"/>
<name>A0A2K8NXH9_9MOLU</name>
<dbReference type="RefSeq" id="WP_024863772.1">
    <property type="nucleotide sequence ID" value="NZ_CP024965.1"/>
</dbReference>
<dbReference type="InterPro" id="IPR036388">
    <property type="entry name" value="WH-like_DNA-bd_sf"/>
</dbReference>
<dbReference type="GO" id="GO:0097367">
    <property type="term" value="F:carbohydrate derivative binding"/>
    <property type="evidence" value="ECO:0007669"/>
    <property type="project" value="InterPro"/>
</dbReference>
<protein>
    <recommendedName>
        <fullName evidence="1">HTH rpiR-type domain-containing protein</fullName>
    </recommendedName>
</protein>
<accession>A0A2K8NXH9</accession>
<evidence type="ECO:0000313" key="2">
    <source>
        <dbReference type="EMBL" id="ATZ18542.1"/>
    </source>
</evidence>
<dbReference type="PROSITE" id="PS51071">
    <property type="entry name" value="HTH_RPIR"/>
    <property type="match status" value="1"/>
</dbReference>
<dbReference type="GO" id="GO:0003700">
    <property type="term" value="F:DNA-binding transcription factor activity"/>
    <property type="evidence" value="ECO:0007669"/>
    <property type="project" value="InterPro"/>
</dbReference>
<gene>
    <name evidence="2" type="ORF">ESOMN_v1c01570</name>
</gene>
<dbReference type="InterPro" id="IPR009057">
    <property type="entry name" value="Homeodomain-like_sf"/>
</dbReference>
<evidence type="ECO:0000313" key="3">
    <source>
        <dbReference type="Proteomes" id="UP000232230"/>
    </source>
</evidence>
<dbReference type="AlphaFoldDB" id="A0A2K8NXH9"/>
<dbReference type="Gene3D" id="1.10.10.10">
    <property type="entry name" value="Winged helix-like DNA-binding domain superfamily/Winged helix DNA-binding domain"/>
    <property type="match status" value="1"/>
</dbReference>
<dbReference type="Proteomes" id="UP000232230">
    <property type="component" value="Chromosome"/>
</dbReference>
<dbReference type="Pfam" id="PF01418">
    <property type="entry name" value="HTH_6"/>
    <property type="match status" value="1"/>
</dbReference>
<feature type="domain" description="HTH rpiR-type" evidence="1">
    <location>
        <begin position="3"/>
        <end position="79"/>
    </location>
</feature>
<keyword evidence="3" id="KW-1185">Reference proteome</keyword>
<dbReference type="PANTHER" id="PTHR30514:SF1">
    <property type="entry name" value="HTH-TYPE TRANSCRIPTIONAL REGULATOR HEXR-RELATED"/>
    <property type="match status" value="1"/>
</dbReference>
<dbReference type="EMBL" id="CP024965">
    <property type="protein sequence ID" value="ATZ18542.1"/>
    <property type="molecule type" value="Genomic_DNA"/>
</dbReference>
<dbReference type="PANTHER" id="PTHR30514">
    <property type="entry name" value="GLUCOKINASE"/>
    <property type="match status" value="1"/>
</dbReference>
<organism evidence="2 3">
    <name type="scientific">Williamsoniiplasma somnilux</name>
    <dbReference type="NCBI Taxonomy" id="215578"/>
    <lineage>
        <taxon>Bacteria</taxon>
        <taxon>Bacillati</taxon>
        <taxon>Mycoplasmatota</taxon>
        <taxon>Mollicutes</taxon>
        <taxon>Entomoplasmatales</taxon>
        <taxon>Williamsoniiplasma</taxon>
    </lineage>
</organism>